<accession>F2KN16</accession>
<dbReference type="Proteomes" id="UP000008136">
    <property type="component" value="Chromosome"/>
</dbReference>
<evidence type="ECO:0000313" key="2">
    <source>
        <dbReference type="Proteomes" id="UP000008136"/>
    </source>
</evidence>
<proteinExistence type="predicted"/>
<dbReference type="GeneID" id="43002844"/>
<organism evidence="1 2">
    <name type="scientific">Archaeoglobus veneficus (strain DSM 11195 / SNP6)</name>
    <dbReference type="NCBI Taxonomy" id="693661"/>
    <lineage>
        <taxon>Archaea</taxon>
        <taxon>Methanobacteriati</taxon>
        <taxon>Methanobacteriota</taxon>
        <taxon>Archaeoglobi</taxon>
        <taxon>Archaeoglobales</taxon>
        <taxon>Archaeoglobaceae</taxon>
        <taxon>Archaeoglobus</taxon>
    </lineage>
</organism>
<protein>
    <submittedName>
        <fullName evidence="1">Uncharacterized protein</fullName>
    </submittedName>
</protein>
<dbReference type="AlphaFoldDB" id="F2KN16"/>
<sequence>MIKGVRRRPRDVEKEKMLILLDYARMKRLMEKGKFVVLGERRYRLNL</sequence>
<evidence type="ECO:0000313" key="1">
    <source>
        <dbReference type="EMBL" id="AEA47292.1"/>
    </source>
</evidence>
<gene>
    <name evidence="1" type="ordered locus">Arcve_1286</name>
</gene>
<dbReference type="KEGG" id="ave:Arcve_1286"/>
<dbReference type="HOGENOM" id="CLU_3162909_0_0_2"/>
<reference evidence="1 2" key="1">
    <citation type="submission" date="2011-03" db="EMBL/GenBank/DDBJ databases">
        <title>The complete genome of Archaeoglobus veneficus SNP6.</title>
        <authorList>
            <consortium name="US DOE Joint Genome Institute (JGI-PGF)"/>
            <person name="Lucas S."/>
            <person name="Copeland A."/>
            <person name="Lapidus A."/>
            <person name="Bruce D."/>
            <person name="Goodwin L."/>
            <person name="Pitluck S."/>
            <person name="Kyrpides N."/>
            <person name="Mavromatis K."/>
            <person name="Pagani I."/>
            <person name="Ivanova N."/>
            <person name="Mikhailova N."/>
            <person name="Lu M."/>
            <person name="Detter J.C."/>
            <person name="Tapia R."/>
            <person name="Han C."/>
            <person name="Land M."/>
            <person name="Hauser L."/>
            <person name="Markowitz V."/>
            <person name="Cheng J.-F."/>
            <person name="Hugenholtz P."/>
            <person name="Woyke T."/>
            <person name="Wu D."/>
            <person name="Spring S."/>
            <person name="Brambilla E."/>
            <person name="Klenk H.-P."/>
            <person name="Eisen J.A."/>
        </authorList>
    </citation>
    <scope>NUCLEOTIDE SEQUENCE [LARGE SCALE GENOMIC DNA]</scope>
    <source>
        <strain>SNP6</strain>
    </source>
</reference>
<keyword evidence="2" id="KW-1185">Reference proteome</keyword>
<dbReference type="EMBL" id="CP002588">
    <property type="protein sequence ID" value="AEA47292.1"/>
    <property type="molecule type" value="Genomic_DNA"/>
</dbReference>
<dbReference type="RefSeq" id="WP_013683954.1">
    <property type="nucleotide sequence ID" value="NC_015320.1"/>
</dbReference>
<name>F2KN16_ARCVS</name>